<feature type="compositionally biased region" description="Low complexity" evidence="1">
    <location>
        <begin position="50"/>
        <end position="62"/>
    </location>
</feature>
<protein>
    <submittedName>
        <fullName evidence="2">Uncharacterized protein</fullName>
    </submittedName>
</protein>
<gene>
    <name evidence="2" type="ORF">ATANTOWER_006692</name>
</gene>
<comment type="caution">
    <text evidence="2">The sequence shown here is derived from an EMBL/GenBank/DDBJ whole genome shotgun (WGS) entry which is preliminary data.</text>
</comment>
<dbReference type="EMBL" id="JAHUTI010070601">
    <property type="protein sequence ID" value="MED6255250.1"/>
    <property type="molecule type" value="Genomic_DNA"/>
</dbReference>
<evidence type="ECO:0000256" key="1">
    <source>
        <dbReference type="SAM" id="MobiDB-lite"/>
    </source>
</evidence>
<evidence type="ECO:0000313" key="3">
    <source>
        <dbReference type="Proteomes" id="UP001345963"/>
    </source>
</evidence>
<proteinExistence type="predicted"/>
<sequence length="72" mass="7842">MTHVSLTERTLTDGTYCALLSDQVGLIFSNRAQNDSQPPVPERDSHHLDSTCGSDSSTSGLSQKCRACQETR</sequence>
<keyword evidence="3" id="KW-1185">Reference proteome</keyword>
<name>A0ABU7C0D1_9TELE</name>
<organism evidence="2 3">
    <name type="scientific">Ataeniobius toweri</name>
    <dbReference type="NCBI Taxonomy" id="208326"/>
    <lineage>
        <taxon>Eukaryota</taxon>
        <taxon>Metazoa</taxon>
        <taxon>Chordata</taxon>
        <taxon>Craniata</taxon>
        <taxon>Vertebrata</taxon>
        <taxon>Euteleostomi</taxon>
        <taxon>Actinopterygii</taxon>
        <taxon>Neopterygii</taxon>
        <taxon>Teleostei</taxon>
        <taxon>Neoteleostei</taxon>
        <taxon>Acanthomorphata</taxon>
        <taxon>Ovalentaria</taxon>
        <taxon>Atherinomorphae</taxon>
        <taxon>Cyprinodontiformes</taxon>
        <taxon>Goodeidae</taxon>
        <taxon>Ataeniobius</taxon>
    </lineage>
</organism>
<feature type="region of interest" description="Disordered" evidence="1">
    <location>
        <begin position="32"/>
        <end position="62"/>
    </location>
</feature>
<accession>A0ABU7C0D1</accession>
<reference evidence="2 3" key="1">
    <citation type="submission" date="2021-07" db="EMBL/GenBank/DDBJ databases">
        <authorList>
            <person name="Palmer J.M."/>
        </authorList>
    </citation>
    <scope>NUCLEOTIDE SEQUENCE [LARGE SCALE GENOMIC DNA]</scope>
    <source>
        <strain evidence="2 3">AT_MEX2019</strain>
        <tissue evidence="2">Muscle</tissue>
    </source>
</reference>
<evidence type="ECO:0000313" key="2">
    <source>
        <dbReference type="EMBL" id="MED6255250.1"/>
    </source>
</evidence>
<dbReference type="Proteomes" id="UP001345963">
    <property type="component" value="Unassembled WGS sequence"/>
</dbReference>